<evidence type="ECO:0000256" key="2">
    <source>
        <dbReference type="ARBA" id="ARBA00008467"/>
    </source>
</evidence>
<dbReference type="Proteomes" id="UP000029998">
    <property type="component" value="Unassembled WGS sequence"/>
</dbReference>
<dbReference type="NCBIfam" id="NF006587">
    <property type="entry name" value="PRK09116.1"/>
    <property type="match status" value="1"/>
</dbReference>
<evidence type="ECO:0000313" key="7">
    <source>
        <dbReference type="Proteomes" id="UP000029998"/>
    </source>
</evidence>
<dbReference type="InterPro" id="IPR014030">
    <property type="entry name" value="Ketoacyl_synth_N"/>
</dbReference>
<keyword evidence="3 4" id="KW-0808">Transferase</keyword>
<evidence type="ECO:0000259" key="5">
    <source>
        <dbReference type="PROSITE" id="PS52004"/>
    </source>
</evidence>
<dbReference type="PANTHER" id="PTHR11712:SF325">
    <property type="entry name" value="3-OXOACYL-(ACYL-CARRIER-PROTEIN) SYNTHASE II FABF"/>
    <property type="match status" value="1"/>
</dbReference>
<gene>
    <name evidence="6" type="ORF">N800_04810</name>
</gene>
<feature type="domain" description="Ketosynthase family 3 (KS3)" evidence="5">
    <location>
        <begin position="5"/>
        <end position="410"/>
    </location>
</feature>
<dbReference type="PANTHER" id="PTHR11712">
    <property type="entry name" value="POLYKETIDE SYNTHASE-RELATED"/>
    <property type="match status" value="1"/>
</dbReference>
<dbReference type="EMBL" id="AVPU01000015">
    <property type="protein sequence ID" value="KGM54212.1"/>
    <property type="molecule type" value="Genomic_DNA"/>
</dbReference>
<dbReference type="GO" id="GO:0006633">
    <property type="term" value="P:fatty acid biosynthetic process"/>
    <property type="evidence" value="ECO:0007669"/>
    <property type="project" value="UniProtKB-UniPathway"/>
</dbReference>
<sequence length="413" mass="44031">MSQLQRRVVVTGAGGISPLGNDWNTIHARLRECRNAVQRIDEWDIYDGLNTKLAAPAMPFELPPHYNRKTTRSMGRVALMAVRASEIALQDAGLLGDPVLTRGRVGVSSGSSAGTHAAIGDFGRMLNEHTTAGINATTYIKMMSHTAPVNIGVFFGLTGRVITTSSACTSGSMGIGAAYEVVRAGKQVAMLAGGAEQMDATASAVFDTLFATSVRNHEPHLTPRPFDANRDGLVLGEGACTLIVEDLEHARARGAKILAEIVGYGTNSDGAHVTQPSAETMAVAMRLALDDAGLPPEAIGYVNAHGTATDHGDIAESKATAEVFGTRMPFSSLKSYMGHTLGACGALEAWISIEMMRAGWFAPTLNLEQVDPRCAELDYITGNGRELQAEYVMSNNFAFGGINTSLIFRRWRD</sequence>
<dbReference type="RefSeq" id="WP_036137548.1">
    <property type="nucleotide sequence ID" value="NZ_AVPU01000015.1"/>
</dbReference>
<proteinExistence type="inferred from homology"/>
<dbReference type="STRING" id="1385517.N800_04810"/>
<protein>
    <submittedName>
        <fullName evidence="6">3-oxoacyl-ACP synthase</fullName>
        <ecNumber evidence="6">2.3.1.41</ecNumber>
    </submittedName>
</protein>
<dbReference type="PROSITE" id="PS00606">
    <property type="entry name" value="KS3_1"/>
    <property type="match status" value="1"/>
</dbReference>
<dbReference type="GO" id="GO:0005829">
    <property type="term" value="C:cytosol"/>
    <property type="evidence" value="ECO:0007669"/>
    <property type="project" value="TreeGrafter"/>
</dbReference>
<name>A0A0A0EYK3_9GAMM</name>
<dbReference type="InterPro" id="IPR018201">
    <property type="entry name" value="Ketoacyl_synth_AS"/>
</dbReference>
<dbReference type="PROSITE" id="PS52004">
    <property type="entry name" value="KS3_2"/>
    <property type="match status" value="1"/>
</dbReference>
<dbReference type="UniPathway" id="UPA00094"/>
<dbReference type="Pfam" id="PF02801">
    <property type="entry name" value="Ketoacyl-synt_C"/>
    <property type="match status" value="1"/>
</dbReference>
<accession>A0A0A0EYK3</accession>
<evidence type="ECO:0000256" key="4">
    <source>
        <dbReference type="RuleBase" id="RU003694"/>
    </source>
</evidence>
<dbReference type="Gene3D" id="3.40.47.10">
    <property type="match status" value="2"/>
</dbReference>
<keyword evidence="7" id="KW-1185">Reference proteome</keyword>
<evidence type="ECO:0000256" key="1">
    <source>
        <dbReference type="ARBA" id="ARBA00005194"/>
    </source>
</evidence>
<dbReference type="InterPro" id="IPR014031">
    <property type="entry name" value="Ketoacyl_synth_C"/>
</dbReference>
<dbReference type="SMART" id="SM00825">
    <property type="entry name" value="PKS_KS"/>
    <property type="match status" value="1"/>
</dbReference>
<comment type="caution">
    <text evidence="6">The sequence shown here is derived from an EMBL/GenBank/DDBJ whole genome shotgun (WGS) entry which is preliminary data.</text>
</comment>
<dbReference type="AlphaFoldDB" id="A0A0A0EYK3"/>
<organism evidence="6 7">
    <name type="scientific">Lysobacter daejeonensis GH1-9</name>
    <dbReference type="NCBI Taxonomy" id="1385517"/>
    <lineage>
        <taxon>Bacteria</taxon>
        <taxon>Pseudomonadati</taxon>
        <taxon>Pseudomonadota</taxon>
        <taxon>Gammaproteobacteria</taxon>
        <taxon>Lysobacterales</taxon>
        <taxon>Lysobacteraceae</taxon>
        <taxon>Aerolutibacter</taxon>
    </lineage>
</organism>
<dbReference type="CDD" id="cd00834">
    <property type="entry name" value="KAS_I_II"/>
    <property type="match status" value="1"/>
</dbReference>
<dbReference type="EC" id="2.3.1.41" evidence="6"/>
<reference evidence="6 7" key="1">
    <citation type="submission" date="2013-08" db="EMBL/GenBank/DDBJ databases">
        <title>Genome sequencing of Lysobacter.</title>
        <authorList>
            <person name="Zhang S."/>
            <person name="Wang G."/>
        </authorList>
    </citation>
    <scope>NUCLEOTIDE SEQUENCE [LARGE SCALE GENOMIC DNA]</scope>
    <source>
        <strain evidence="6 7">GH1-9</strain>
    </source>
</reference>
<dbReference type="OrthoDB" id="9808669at2"/>
<dbReference type="SUPFAM" id="SSF53901">
    <property type="entry name" value="Thiolase-like"/>
    <property type="match status" value="2"/>
</dbReference>
<dbReference type="Pfam" id="PF00109">
    <property type="entry name" value="ketoacyl-synt"/>
    <property type="match status" value="1"/>
</dbReference>
<keyword evidence="6" id="KW-0012">Acyltransferase</keyword>
<dbReference type="InterPro" id="IPR000794">
    <property type="entry name" value="Beta-ketoacyl_synthase"/>
</dbReference>
<dbReference type="InterPro" id="IPR016039">
    <property type="entry name" value="Thiolase-like"/>
</dbReference>
<dbReference type="InterPro" id="IPR020841">
    <property type="entry name" value="PKS_Beta-ketoAc_synthase_dom"/>
</dbReference>
<comment type="pathway">
    <text evidence="1">Lipid metabolism; fatty acid biosynthesis.</text>
</comment>
<dbReference type="eggNOG" id="COG0304">
    <property type="taxonomic scope" value="Bacteria"/>
</dbReference>
<comment type="similarity">
    <text evidence="2 4">Belongs to the thiolase-like superfamily. Beta-ketoacyl-ACP synthases family.</text>
</comment>
<dbReference type="GO" id="GO:0004315">
    <property type="term" value="F:3-oxoacyl-[acyl-carrier-protein] synthase activity"/>
    <property type="evidence" value="ECO:0007669"/>
    <property type="project" value="UniProtKB-EC"/>
</dbReference>
<evidence type="ECO:0000256" key="3">
    <source>
        <dbReference type="ARBA" id="ARBA00022679"/>
    </source>
</evidence>
<evidence type="ECO:0000313" key="6">
    <source>
        <dbReference type="EMBL" id="KGM54212.1"/>
    </source>
</evidence>